<evidence type="ECO:0000259" key="10">
    <source>
        <dbReference type="PROSITE" id="PS50157"/>
    </source>
</evidence>
<feature type="domain" description="C2H2-type" evidence="10">
    <location>
        <begin position="401"/>
        <end position="428"/>
    </location>
</feature>
<evidence type="ECO:0000256" key="3">
    <source>
        <dbReference type="ARBA" id="ARBA00022737"/>
    </source>
</evidence>
<evidence type="ECO:0000256" key="5">
    <source>
        <dbReference type="ARBA" id="ARBA00022833"/>
    </source>
</evidence>
<evidence type="ECO:0000256" key="2">
    <source>
        <dbReference type="ARBA" id="ARBA00022723"/>
    </source>
</evidence>
<dbReference type="SUPFAM" id="SSF54171">
    <property type="entry name" value="DNA-binding domain"/>
    <property type="match status" value="1"/>
</dbReference>
<feature type="compositionally biased region" description="Basic and acidic residues" evidence="9">
    <location>
        <begin position="9"/>
        <end position="32"/>
    </location>
</feature>
<dbReference type="InterPro" id="IPR050331">
    <property type="entry name" value="Zinc_finger"/>
</dbReference>
<dbReference type="InterPro" id="IPR016177">
    <property type="entry name" value="DNA-bd_dom_sf"/>
</dbReference>
<dbReference type="GO" id="GO:0008270">
    <property type="term" value="F:zinc ion binding"/>
    <property type="evidence" value="ECO:0007669"/>
    <property type="project" value="UniProtKB-KW"/>
</dbReference>
<dbReference type="PANTHER" id="PTHR16515">
    <property type="entry name" value="PR DOMAIN ZINC FINGER PROTEIN"/>
    <property type="match status" value="1"/>
</dbReference>
<dbReference type="Gene3D" id="3.30.890.10">
    <property type="entry name" value="Methyl-cpg-binding Protein 2, Chain A"/>
    <property type="match status" value="1"/>
</dbReference>
<proteinExistence type="predicted"/>
<evidence type="ECO:0000256" key="9">
    <source>
        <dbReference type="SAM" id="MobiDB-lite"/>
    </source>
</evidence>
<dbReference type="InterPro" id="IPR036236">
    <property type="entry name" value="Znf_C2H2_sf"/>
</dbReference>
<organism evidence="11">
    <name type="scientific">Timema poppense</name>
    <name type="common">Walking stick</name>
    <dbReference type="NCBI Taxonomy" id="170557"/>
    <lineage>
        <taxon>Eukaryota</taxon>
        <taxon>Metazoa</taxon>
        <taxon>Ecdysozoa</taxon>
        <taxon>Arthropoda</taxon>
        <taxon>Hexapoda</taxon>
        <taxon>Insecta</taxon>
        <taxon>Pterygota</taxon>
        <taxon>Neoptera</taxon>
        <taxon>Polyneoptera</taxon>
        <taxon>Phasmatodea</taxon>
        <taxon>Timematodea</taxon>
        <taxon>Timematoidea</taxon>
        <taxon>Timematidae</taxon>
        <taxon>Timema</taxon>
    </lineage>
</organism>
<keyword evidence="4 8" id="KW-0863">Zinc-finger</keyword>
<keyword evidence="7" id="KW-0539">Nucleus</keyword>
<dbReference type="PANTHER" id="PTHR16515:SF49">
    <property type="entry name" value="GASTRULA ZINC FINGER PROTEIN XLCGF49.1-LIKE-RELATED"/>
    <property type="match status" value="1"/>
</dbReference>
<feature type="region of interest" description="Disordered" evidence="9">
    <location>
        <begin position="239"/>
        <end position="258"/>
    </location>
</feature>
<evidence type="ECO:0000256" key="6">
    <source>
        <dbReference type="ARBA" id="ARBA00023125"/>
    </source>
</evidence>
<dbReference type="GO" id="GO:0010468">
    <property type="term" value="P:regulation of gene expression"/>
    <property type="evidence" value="ECO:0007669"/>
    <property type="project" value="TreeGrafter"/>
</dbReference>
<dbReference type="GO" id="GO:0003677">
    <property type="term" value="F:DNA binding"/>
    <property type="evidence" value="ECO:0007669"/>
    <property type="project" value="UniProtKB-KW"/>
</dbReference>
<dbReference type="EMBL" id="OD011339">
    <property type="protein sequence ID" value="CAD7416552.1"/>
    <property type="molecule type" value="Genomic_DNA"/>
</dbReference>
<gene>
    <name evidence="11" type="ORF">TPSB3V08_LOCUS11131</name>
</gene>
<reference evidence="11" key="1">
    <citation type="submission" date="2020-11" db="EMBL/GenBank/DDBJ databases">
        <authorList>
            <person name="Tran Van P."/>
        </authorList>
    </citation>
    <scope>NUCLEOTIDE SEQUENCE</scope>
</reference>
<accession>A0A7R9DKS3</accession>
<keyword evidence="2" id="KW-0479">Metal-binding</keyword>
<sequence length="488" mass="55696">MCASTGGVTRDDFRGGTGAEKNEPKKEDKQRSGGDNGDSGSIERRLDHEPETSLVKCRTCFIGARLQSQAVRGVKPRFSPWWRVEWRRCHDKQARCPDGIKFRSKLELTNYLGDAWDLTQFDFRLGKTLLGDHKGKKKTPKSSIEKHGLNKSETSTIEGMEDVTEPVLMLYPIKFLINGSFNWTEDLEVLEMDGLPDDNINISSTFSHKEPNRESCFTASIDTTDNIEEESKCCRTGMASRSSRAGMEESWPNVQKGTQTGEKLVSVVDLTEEPSSPSLRYTPDGERSILKINRDNISISESNQLTRAPTVAAKKKKILNRLQNKESNFESRSRGKPKLRQTKVALKCNVCKLVFPSSKAKYKHEQTHNHSVFQCYICKSSFSNATLLRRHKSIHTNVRPFECPFCKYSFRVKYHLVDHIRIHTGERRFHCSTCSMRFTQRSTYYAHLRCKSHLHRLKEKINSTERTVIVSTSTSLDEANKLLDVESV</sequence>
<dbReference type="AlphaFoldDB" id="A0A7R9DKS3"/>
<dbReference type="Pfam" id="PF00096">
    <property type="entry name" value="zf-C2H2"/>
    <property type="match status" value="2"/>
</dbReference>
<feature type="domain" description="C2H2-type" evidence="10">
    <location>
        <begin position="429"/>
        <end position="460"/>
    </location>
</feature>
<dbReference type="SMART" id="SM00355">
    <property type="entry name" value="ZnF_C2H2"/>
    <property type="match status" value="4"/>
</dbReference>
<dbReference type="Gene3D" id="3.30.160.60">
    <property type="entry name" value="Classic Zinc Finger"/>
    <property type="match status" value="3"/>
</dbReference>
<evidence type="ECO:0000256" key="8">
    <source>
        <dbReference type="PROSITE-ProRule" id="PRU00042"/>
    </source>
</evidence>
<keyword evidence="3" id="KW-0677">Repeat</keyword>
<dbReference type="PROSITE" id="PS00028">
    <property type="entry name" value="ZINC_FINGER_C2H2_1"/>
    <property type="match status" value="3"/>
</dbReference>
<keyword evidence="6" id="KW-0238">DNA-binding</keyword>
<dbReference type="InterPro" id="IPR013087">
    <property type="entry name" value="Znf_C2H2_type"/>
</dbReference>
<dbReference type="SUPFAM" id="SSF57667">
    <property type="entry name" value="beta-beta-alpha zinc fingers"/>
    <property type="match status" value="2"/>
</dbReference>
<evidence type="ECO:0000256" key="7">
    <source>
        <dbReference type="ARBA" id="ARBA00023242"/>
    </source>
</evidence>
<feature type="region of interest" description="Disordered" evidence="9">
    <location>
        <begin position="1"/>
        <end position="48"/>
    </location>
</feature>
<evidence type="ECO:0000256" key="4">
    <source>
        <dbReference type="ARBA" id="ARBA00022771"/>
    </source>
</evidence>
<feature type="domain" description="C2H2-type" evidence="10">
    <location>
        <begin position="373"/>
        <end position="400"/>
    </location>
</feature>
<name>A0A7R9DKS3_TIMPO</name>
<dbReference type="GO" id="GO:0005634">
    <property type="term" value="C:nucleus"/>
    <property type="evidence" value="ECO:0007669"/>
    <property type="project" value="UniProtKB-SubCell"/>
</dbReference>
<dbReference type="FunFam" id="3.30.160.60:FF:000065">
    <property type="entry name" value="B-cell CLL/lymphoma 6, member B"/>
    <property type="match status" value="1"/>
</dbReference>
<protein>
    <recommendedName>
        <fullName evidence="10">C2H2-type domain-containing protein</fullName>
    </recommendedName>
</protein>
<dbReference type="PROSITE" id="PS50157">
    <property type="entry name" value="ZINC_FINGER_C2H2_2"/>
    <property type="match status" value="3"/>
</dbReference>
<evidence type="ECO:0000256" key="1">
    <source>
        <dbReference type="ARBA" id="ARBA00004123"/>
    </source>
</evidence>
<keyword evidence="5" id="KW-0862">Zinc</keyword>
<comment type="subcellular location">
    <subcellularLocation>
        <location evidence="1">Nucleus</location>
    </subcellularLocation>
</comment>
<evidence type="ECO:0000313" key="11">
    <source>
        <dbReference type="EMBL" id="CAD7416552.1"/>
    </source>
</evidence>